<dbReference type="RefSeq" id="WP_189476431.1">
    <property type="nucleotide sequence ID" value="NZ_BMYM01000001.1"/>
</dbReference>
<dbReference type="Proteomes" id="UP000644693">
    <property type="component" value="Unassembled WGS sequence"/>
</dbReference>
<accession>A0A918XGM2</accession>
<gene>
    <name evidence="2" type="ORF">GCM10007053_13100</name>
</gene>
<dbReference type="AlphaFoldDB" id="A0A918XGM2"/>
<evidence type="ECO:0000256" key="1">
    <source>
        <dbReference type="SAM" id="Phobius"/>
    </source>
</evidence>
<sequence length="143" mass="15556">MSQAEIKRPLFVWVIFLFTMFSAAFMAIGSYFAFSSSTGEMTELTGYVDSLGFIDWALMALTTVLNLAGTIFLFRLKVIAVPLLTFAFLLGIASSIWEIAANNYIEELQSVGPGAVEGALLGAVISTAIVAYSWHLKNKNILS</sequence>
<organism evidence="2 3">
    <name type="scientific">Parahalioglobus pacificus</name>
    <dbReference type="NCBI Taxonomy" id="930806"/>
    <lineage>
        <taxon>Bacteria</taxon>
        <taxon>Pseudomonadati</taxon>
        <taxon>Pseudomonadota</taxon>
        <taxon>Gammaproteobacteria</taxon>
        <taxon>Cellvibrionales</taxon>
        <taxon>Halieaceae</taxon>
        <taxon>Parahalioglobus</taxon>
    </lineage>
</organism>
<reference evidence="2" key="1">
    <citation type="journal article" date="2014" name="Int. J. Syst. Evol. Microbiol.">
        <title>Complete genome sequence of Corynebacterium casei LMG S-19264T (=DSM 44701T), isolated from a smear-ripened cheese.</title>
        <authorList>
            <consortium name="US DOE Joint Genome Institute (JGI-PGF)"/>
            <person name="Walter F."/>
            <person name="Albersmeier A."/>
            <person name="Kalinowski J."/>
            <person name="Ruckert C."/>
        </authorList>
    </citation>
    <scope>NUCLEOTIDE SEQUENCE</scope>
    <source>
        <strain evidence="2">KCTC 23430</strain>
    </source>
</reference>
<keyword evidence="1" id="KW-0472">Membrane</keyword>
<protein>
    <submittedName>
        <fullName evidence="2">Uncharacterized protein</fullName>
    </submittedName>
</protein>
<proteinExistence type="predicted"/>
<keyword evidence="3" id="KW-1185">Reference proteome</keyword>
<feature type="transmembrane region" description="Helical" evidence="1">
    <location>
        <begin position="12"/>
        <end position="33"/>
    </location>
</feature>
<keyword evidence="1" id="KW-1133">Transmembrane helix</keyword>
<dbReference type="EMBL" id="BMYM01000001">
    <property type="protein sequence ID" value="GHD30866.1"/>
    <property type="molecule type" value="Genomic_DNA"/>
</dbReference>
<feature type="transmembrane region" description="Helical" evidence="1">
    <location>
        <begin position="81"/>
        <end position="100"/>
    </location>
</feature>
<feature type="transmembrane region" description="Helical" evidence="1">
    <location>
        <begin position="53"/>
        <end position="74"/>
    </location>
</feature>
<reference evidence="2" key="2">
    <citation type="submission" date="2020-09" db="EMBL/GenBank/DDBJ databases">
        <authorList>
            <person name="Sun Q."/>
            <person name="Kim S."/>
        </authorList>
    </citation>
    <scope>NUCLEOTIDE SEQUENCE</scope>
    <source>
        <strain evidence="2">KCTC 23430</strain>
    </source>
</reference>
<feature type="transmembrane region" description="Helical" evidence="1">
    <location>
        <begin position="112"/>
        <end position="134"/>
    </location>
</feature>
<evidence type="ECO:0000313" key="3">
    <source>
        <dbReference type="Proteomes" id="UP000644693"/>
    </source>
</evidence>
<keyword evidence="1" id="KW-0812">Transmembrane</keyword>
<name>A0A918XGM2_9GAMM</name>
<comment type="caution">
    <text evidence="2">The sequence shown here is derived from an EMBL/GenBank/DDBJ whole genome shotgun (WGS) entry which is preliminary data.</text>
</comment>
<evidence type="ECO:0000313" key="2">
    <source>
        <dbReference type="EMBL" id="GHD30866.1"/>
    </source>
</evidence>